<comment type="caution">
    <text evidence="2">The sequence shown here is derived from an EMBL/GenBank/DDBJ whole genome shotgun (WGS) entry which is preliminary data.</text>
</comment>
<reference evidence="2 3" key="1">
    <citation type="submission" date="2021-06" db="EMBL/GenBank/DDBJ databases">
        <title>Caerostris extrusa draft genome.</title>
        <authorList>
            <person name="Kono N."/>
            <person name="Arakawa K."/>
        </authorList>
    </citation>
    <scope>NUCLEOTIDE SEQUENCE [LARGE SCALE GENOMIC DNA]</scope>
</reference>
<dbReference type="AlphaFoldDB" id="A0AAV4VQQ4"/>
<accession>A0AAV4VQQ4</accession>
<keyword evidence="3" id="KW-1185">Reference proteome</keyword>
<protein>
    <recommendedName>
        <fullName evidence="4">Transmembrane protein</fullName>
    </recommendedName>
</protein>
<keyword evidence="1" id="KW-1133">Transmembrane helix</keyword>
<evidence type="ECO:0000313" key="2">
    <source>
        <dbReference type="EMBL" id="GIY72264.1"/>
    </source>
</evidence>
<dbReference type="Proteomes" id="UP001054945">
    <property type="component" value="Unassembled WGS sequence"/>
</dbReference>
<keyword evidence="1" id="KW-0812">Transmembrane</keyword>
<gene>
    <name evidence="2" type="ORF">CEXT_674321</name>
</gene>
<feature type="transmembrane region" description="Helical" evidence="1">
    <location>
        <begin position="27"/>
        <end position="46"/>
    </location>
</feature>
<evidence type="ECO:0000313" key="3">
    <source>
        <dbReference type="Proteomes" id="UP001054945"/>
    </source>
</evidence>
<proteinExistence type="predicted"/>
<keyword evidence="1" id="KW-0472">Membrane</keyword>
<sequence>MAYAYRIDIFGLCVSSCVQVVRCYCVWVVYAELICSGSMYIGVVVFRLCNERLSSSKLCGRCWCIRVVCIELVFWVWESSCLIGFCAPRCVWVDVYRVVFELCIPSCCCVRVEGIELISPCFLYRLVFEY</sequence>
<evidence type="ECO:0008006" key="4">
    <source>
        <dbReference type="Google" id="ProtNLM"/>
    </source>
</evidence>
<dbReference type="EMBL" id="BPLR01014922">
    <property type="protein sequence ID" value="GIY72264.1"/>
    <property type="molecule type" value="Genomic_DNA"/>
</dbReference>
<evidence type="ECO:0000256" key="1">
    <source>
        <dbReference type="SAM" id="Phobius"/>
    </source>
</evidence>
<organism evidence="2 3">
    <name type="scientific">Caerostris extrusa</name>
    <name type="common">Bark spider</name>
    <name type="synonym">Caerostris bankana</name>
    <dbReference type="NCBI Taxonomy" id="172846"/>
    <lineage>
        <taxon>Eukaryota</taxon>
        <taxon>Metazoa</taxon>
        <taxon>Ecdysozoa</taxon>
        <taxon>Arthropoda</taxon>
        <taxon>Chelicerata</taxon>
        <taxon>Arachnida</taxon>
        <taxon>Araneae</taxon>
        <taxon>Araneomorphae</taxon>
        <taxon>Entelegynae</taxon>
        <taxon>Araneoidea</taxon>
        <taxon>Araneidae</taxon>
        <taxon>Caerostris</taxon>
    </lineage>
</organism>
<name>A0AAV4VQQ4_CAEEX</name>